<name>A0AA40F7Y1_9PEZI</name>
<keyword evidence="2" id="KW-1185">Reference proteome</keyword>
<dbReference type="AlphaFoldDB" id="A0AA40F7Y1"/>
<gene>
    <name evidence="1" type="ORF">B0T18DRAFT_314341</name>
</gene>
<protein>
    <submittedName>
        <fullName evidence="1">Uncharacterized protein</fullName>
    </submittedName>
</protein>
<comment type="caution">
    <text evidence="1">The sequence shown here is derived from an EMBL/GenBank/DDBJ whole genome shotgun (WGS) entry which is preliminary data.</text>
</comment>
<reference evidence="1" key="1">
    <citation type="submission" date="2023-06" db="EMBL/GenBank/DDBJ databases">
        <title>Genome-scale phylogeny and comparative genomics of the fungal order Sordariales.</title>
        <authorList>
            <consortium name="Lawrence Berkeley National Laboratory"/>
            <person name="Hensen N."/>
            <person name="Bonometti L."/>
            <person name="Westerberg I."/>
            <person name="Brannstrom I.O."/>
            <person name="Guillou S."/>
            <person name="Cros-Aarteil S."/>
            <person name="Calhoun S."/>
            <person name="Haridas S."/>
            <person name="Kuo A."/>
            <person name="Mondo S."/>
            <person name="Pangilinan J."/>
            <person name="Riley R."/>
            <person name="LaButti K."/>
            <person name="Andreopoulos B."/>
            <person name="Lipzen A."/>
            <person name="Chen C."/>
            <person name="Yanf M."/>
            <person name="Daum C."/>
            <person name="Ng V."/>
            <person name="Clum A."/>
            <person name="Steindorff A."/>
            <person name="Ohm R."/>
            <person name="Martin F."/>
            <person name="Silar P."/>
            <person name="Natvig D."/>
            <person name="Lalanne C."/>
            <person name="Gautier V."/>
            <person name="Ament-velasquez S.L."/>
            <person name="Kruys A."/>
            <person name="Hutchinson M.I."/>
            <person name="Powell A.J."/>
            <person name="Barry K."/>
            <person name="Miller A.N."/>
            <person name="Grigoriev I.V."/>
            <person name="Debuchy R."/>
            <person name="Gladieux P."/>
            <person name="Thoren M.H."/>
            <person name="Johannesson H."/>
        </authorList>
    </citation>
    <scope>NUCLEOTIDE SEQUENCE</scope>
    <source>
        <strain evidence="1">SMH3187-1</strain>
    </source>
</reference>
<proteinExistence type="predicted"/>
<dbReference type="Proteomes" id="UP001172155">
    <property type="component" value="Unassembled WGS sequence"/>
</dbReference>
<evidence type="ECO:0000313" key="1">
    <source>
        <dbReference type="EMBL" id="KAK0752883.1"/>
    </source>
</evidence>
<sequence length="528" mass="59931">MDRHDDACRAFTEQLEMAELLGLERAICRSIGNLGMTNYQRGLQLWEQHPDDPASKQQASDLIQLAIVQLKKRVALARKIQDQESPYMGHGPNIRHRQATTWESVGHGRLSLCYTALSAIGPPSDRPALLEAAESAAMQAVAVAKEYHTGALPMARFFYARVLLLSGQRDLALGQLMSKPSETGWGLDPPAVAFCREPSAEHRGYLAEIVASGADLEEIDSLGYTALDHAVYGGDVRSIEILLEGLRAQYRRLDEEKAVESPDAERKVSERLVEAKLRKGYREILQEKIRPLLYTVNAPEQSTGVMRALRKAYAEALSSNEEMAGMFDRLRYLRYQDFAAFGRLPRSSDGLVKEYDPENEACGFLLFFSYRWINTDRARNTPDDEKHTQYRRMLNAAEEFLKQNPEVDREKLGIWMDFACVDQDNPGSGVSALPIIIAQCDAVISLLDNDYFDRAWCCVEAMMIRVMRSWQYMHQWYQHLEPVDGVGNGTLTTKSSVYVQLKNKKLTYESDRPKVLFLERQTKLLARY</sequence>
<dbReference type="EMBL" id="JAUKUD010000001">
    <property type="protein sequence ID" value="KAK0752883.1"/>
    <property type="molecule type" value="Genomic_DNA"/>
</dbReference>
<accession>A0AA40F7Y1</accession>
<evidence type="ECO:0000313" key="2">
    <source>
        <dbReference type="Proteomes" id="UP001172155"/>
    </source>
</evidence>
<organism evidence="1 2">
    <name type="scientific">Schizothecium vesticola</name>
    <dbReference type="NCBI Taxonomy" id="314040"/>
    <lineage>
        <taxon>Eukaryota</taxon>
        <taxon>Fungi</taxon>
        <taxon>Dikarya</taxon>
        <taxon>Ascomycota</taxon>
        <taxon>Pezizomycotina</taxon>
        <taxon>Sordariomycetes</taxon>
        <taxon>Sordariomycetidae</taxon>
        <taxon>Sordariales</taxon>
        <taxon>Schizotheciaceae</taxon>
        <taxon>Schizothecium</taxon>
    </lineage>
</organism>